<dbReference type="Proteomes" id="UP000298714">
    <property type="component" value="Chromosome"/>
</dbReference>
<evidence type="ECO:0008006" key="3">
    <source>
        <dbReference type="Google" id="ProtNLM"/>
    </source>
</evidence>
<dbReference type="RefSeq" id="WP_222872967.1">
    <property type="nucleotide sequence ID" value="NZ_CP039704.1"/>
</dbReference>
<dbReference type="EMBL" id="CP039704">
    <property type="protein sequence ID" value="QCI80110.1"/>
    <property type="molecule type" value="Genomic_DNA"/>
</dbReference>
<gene>
    <name evidence="1" type="ORF">E6W36_13140</name>
</gene>
<organism evidence="1 2">
    <name type="scientific">Hankyongella ginsenosidimutans</name>
    <dbReference type="NCBI Taxonomy" id="1763828"/>
    <lineage>
        <taxon>Bacteria</taxon>
        <taxon>Pseudomonadati</taxon>
        <taxon>Pseudomonadota</taxon>
        <taxon>Alphaproteobacteria</taxon>
        <taxon>Sphingomonadales</taxon>
        <taxon>Sphingomonadaceae</taxon>
        <taxon>Hankyongella</taxon>
    </lineage>
</organism>
<dbReference type="KEGG" id="hgn:E6W36_13140"/>
<keyword evidence="2" id="KW-1185">Reference proteome</keyword>
<dbReference type="InterPro" id="IPR036641">
    <property type="entry name" value="HPT_dom_sf"/>
</dbReference>
<evidence type="ECO:0000313" key="2">
    <source>
        <dbReference type="Proteomes" id="UP000298714"/>
    </source>
</evidence>
<protein>
    <recommendedName>
        <fullName evidence="3">Hpt domain-containing protein</fullName>
    </recommendedName>
</protein>
<reference evidence="2" key="1">
    <citation type="submission" date="2019-04" db="EMBL/GenBank/DDBJ databases">
        <title>Complete genome sequence of Sphingomonas sp. W1-2-3.</title>
        <authorList>
            <person name="Im W.T."/>
        </authorList>
    </citation>
    <scope>NUCLEOTIDE SEQUENCE [LARGE SCALE GENOMIC DNA]</scope>
    <source>
        <strain evidence="2">W1-2-3</strain>
    </source>
</reference>
<sequence length="87" mass="9402">MASPFDQLSGASVLDTAHVIAFAGGDFALALDLLQDFLATLDFHMRLLDAALVADDWREDAHRLKAPPAASVQCASARLPPWRIRTA</sequence>
<accession>A0A4D7C7N4</accession>
<dbReference type="GO" id="GO:0000160">
    <property type="term" value="P:phosphorelay signal transduction system"/>
    <property type="evidence" value="ECO:0007669"/>
    <property type="project" value="InterPro"/>
</dbReference>
<dbReference type="SUPFAM" id="SSF47226">
    <property type="entry name" value="Histidine-containing phosphotransfer domain, HPT domain"/>
    <property type="match status" value="1"/>
</dbReference>
<dbReference type="AlphaFoldDB" id="A0A4D7C7N4"/>
<proteinExistence type="predicted"/>
<name>A0A4D7C7N4_9SPHN</name>
<evidence type="ECO:0000313" key="1">
    <source>
        <dbReference type="EMBL" id="QCI80110.1"/>
    </source>
</evidence>
<dbReference type="Gene3D" id="1.20.120.160">
    <property type="entry name" value="HPT domain"/>
    <property type="match status" value="1"/>
</dbReference>